<gene>
    <name evidence="2" type="ORF">PSAN_43660</name>
</gene>
<dbReference type="EMBL" id="JXDI01000002">
    <property type="protein sequence ID" value="KAF2407437.1"/>
    <property type="molecule type" value="Genomic_DNA"/>
</dbReference>
<keyword evidence="1" id="KW-1133">Transmembrane helix</keyword>
<keyword evidence="1" id="KW-0812">Transmembrane</keyword>
<dbReference type="RefSeq" id="WP_269457864.1">
    <property type="nucleotide sequence ID" value="NZ_JBJGXR010000007.1"/>
</dbReference>
<dbReference type="Proteomes" id="UP000748067">
    <property type="component" value="Unassembled WGS sequence"/>
</dbReference>
<reference evidence="2 3" key="1">
    <citation type="submission" date="2015-01" db="EMBL/GenBank/DDBJ databases">
        <title>Genome Sequence of Pseudomonas antarctica CMS 35.</title>
        <authorList>
            <person name="Voget S."/>
            <person name="Chow J."/>
            <person name="Daniel R."/>
            <person name="Streit W."/>
        </authorList>
    </citation>
    <scope>NUCLEOTIDE SEQUENCE [LARGE SCALE GENOMIC DNA]</scope>
    <source>
        <strain evidence="2 3">CMS 35</strain>
    </source>
</reference>
<proteinExistence type="predicted"/>
<comment type="caution">
    <text evidence="2">The sequence shown here is derived from an EMBL/GenBank/DDBJ whole genome shotgun (WGS) entry which is preliminary data.</text>
</comment>
<sequence>MAARTQEILAQSTQSKPVDQVQAGVFNAIYALQIALRLLIVFY</sequence>
<organism evidence="2 3">
    <name type="scientific">Pseudomonas antarctica</name>
    <dbReference type="NCBI Taxonomy" id="219572"/>
    <lineage>
        <taxon>Bacteria</taxon>
        <taxon>Pseudomonadati</taxon>
        <taxon>Pseudomonadota</taxon>
        <taxon>Gammaproteobacteria</taxon>
        <taxon>Pseudomonadales</taxon>
        <taxon>Pseudomonadaceae</taxon>
        <taxon>Pseudomonas</taxon>
    </lineage>
</organism>
<keyword evidence="3" id="KW-1185">Reference proteome</keyword>
<feature type="transmembrane region" description="Helical" evidence="1">
    <location>
        <begin position="21"/>
        <end position="42"/>
    </location>
</feature>
<protein>
    <submittedName>
        <fullName evidence="2">Uncharacterized protein</fullName>
    </submittedName>
</protein>
<evidence type="ECO:0000256" key="1">
    <source>
        <dbReference type="SAM" id="Phobius"/>
    </source>
</evidence>
<evidence type="ECO:0000313" key="3">
    <source>
        <dbReference type="Proteomes" id="UP000748067"/>
    </source>
</evidence>
<accession>A0ABQ6ZSQ1</accession>
<name>A0ABQ6ZSQ1_9PSED</name>
<evidence type="ECO:0000313" key="2">
    <source>
        <dbReference type="EMBL" id="KAF2407437.1"/>
    </source>
</evidence>
<keyword evidence="1" id="KW-0472">Membrane</keyword>